<feature type="repeat" description="WD" evidence="3">
    <location>
        <begin position="363"/>
        <end position="394"/>
    </location>
</feature>
<feature type="domain" description="Bromo" evidence="5">
    <location>
        <begin position="1355"/>
        <end position="1425"/>
    </location>
</feature>
<feature type="repeat" description="WD" evidence="3">
    <location>
        <begin position="463"/>
        <end position="505"/>
    </location>
</feature>
<feature type="region of interest" description="Disordered" evidence="4">
    <location>
        <begin position="680"/>
        <end position="732"/>
    </location>
</feature>
<evidence type="ECO:0000259" key="5">
    <source>
        <dbReference type="PROSITE" id="PS50014"/>
    </source>
</evidence>
<dbReference type="PROSITE" id="PS50014">
    <property type="entry name" value="BROMODOMAIN_2"/>
    <property type="match status" value="2"/>
</dbReference>
<name>A0A7R9KD18_9ACAR</name>
<dbReference type="PROSITE" id="PS50082">
    <property type="entry name" value="WD_REPEATS_2"/>
    <property type="match status" value="5"/>
</dbReference>
<dbReference type="Gene3D" id="1.20.920.10">
    <property type="entry name" value="Bromodomain-like"/>
    <property type="match status" value="2"/>
</dbReference>
<dbReference type="InterPro" id="IPR001680">
    <property type="entry name" value="WD40_rpt"/>
</dbReference>
<dbReference type="OrthoDB" id="10265743at2759"/>
<feature type="compositionally biased region" description="Basic residues" evidence="4">
    <location>
        <begin position="1761"/>
        <end position="1771"/>
    </location>
</feature>
<dbReference type="Pfam" id="PF00400">
    <property type="entry name" value="WD40"/>
    <property type="match status" value="6"/>
</dbReference>
<dbReference type="EMBL" id="OC854852">
    <property type="protein sequence ID" value="CAD7620565.1"/>
    <property type="molecule type" value="Genomic_DNA"/>
</dbReference>
<feature type="region of interest" description="Disordered" evidence="4">
    <location>
        <begin position="805"/>
        <end position="932"/>
    </location>
</feature>
<feature type="repeat" description="WD" evidence="3">
    <location>
        <begin position="180"/>
        <end position="221"/>
    </location>
</feature>
<evidence type="ECO:0000313" key="7">
    <source>
        <dbReference type="Proteomes" id="UP000759131"/>
    </source>
</evidence>
<dbReference type="InterPro" id="IPR001487">
    <property type="entry name" value="Bromodomain"/>
</dbReference>
<accession>A0A7R9KD18</accession>
<dbReference type="Proteomes" id="UP000759131">
    <property type="component" value="Unassembled WGS sequence"/>
</dbReference>
<dbReference type="PANTHER" id="PTHR16266:SF17">
    <property type="entry name" value="BRWD3"/>
    <property type="match status" value="1"/>
</dbReference>
<dbReference type="InterPro" id="IPR057451">
    <property type="entry name" value="BRWD/PHIP_AD"/>
</dbReference>
<feature type="compositionally biased region" description="Basic and acidic residues" evidence="4">
    <location>
        <begin position="819"/>
        <end position="834"/>
    </location>
</feature>
<dbReference type="FunFam" id="1.20.920.10:FF:000066">
    <property type="entry name" value="Transcription initiation factor TFIID subunit 1"/>
    <property type="match status" value="2"/>
</dbReference>
<dbReference type="GO" id="GO:0007010">
    <property type="term" value="P:cytoskeleton organization"/>
    <property type="evidence" value="ECO:0007669"/>
    <property type="project" value="TreeGrafter"/>
</dbReference>
<feature type="compositionally biased region" description="Low complexity" evidence="4">
    <location>
        <begin position="1545"/>
        <end position="1563"/>
    </location>
</feature>
<feature type="compositionally biased region" description="Low complexity" evidence="4">
    <location>
        <begin position="1508"/>
        <end position="1537"/>
    </location>
</feature>
<dbReference type="GO" id="GO:0006357">
    <property type="term" value="P:regulation of transcription by RNA polymerase II"/>
    <property type="evidence" value="ECO:0007669"/>
    <property type="project" value="TreeGrafter"/>
</dbReference>
<evidence type="ECO:0000256" key="4">
    <source>
        <dbReference type="SAM" id="MobiDB-lite"/>
    </source>
</evidence>
<feature type="compositionally biased region" description="Acidic residues" evidence="4">
    <location>
        <begin position="1606"/>
        <end position="1630"/>
    </location>
</feature>
<dbReference type="GO" id="GO:0005634">
    <property type="term" value="C:nucleus"/>
    <property type="evidence" value="ECO:0007669"/>
    <property type="project" value="TreeGrafter"/>
</dbReference>
<protein>
    <recommendedName>
        <fullName evidence="5">Bromo domain-containing protein</fullName>
    </recommendedName>
</protein>
<feature type="compositionally biased region" description="Basic and acidic residues" evidence="4">
    <location>
        <begin position="1772"/>
        <end position="1789"/>
    </location>
</feature>
<dbReference type="InterPro" id="IPR036322">
    <property type="entry name" value="WD40_repeat_dom_sf"/>
</dbReference>
<feature type="compositionally biased region" description="Basic and acidic residues" evidence="4">
    <location>
        <begin position="1841"/>
        <end position="1851"/>
    </location>
</feature>
<keyword evidence="3" id="KW-0853">WD repeat</keyword>
<evidence type="ECO:0000256" key="2">
    <source>
        <dbReference type="PROSITE-ProRule" id="PRU00035"/>
    </source>
</evidence>
<dbReference type="PANTHER" id="PTHR16266">
    <property type="entry name" value="WD REPEAT DOMAIN 9"/>
    <property type="match status" value="1"/>
</dbReference>
<gene>
    <name evidence="6" type="ORF">OSB1V03_LOCUS1048</name>
</gene>
<feature type="repeat" description="WD" evidence="3">
    <location>
        <begin position="222"/>
        <end position="263"/>
    </location>
</feature>
<keyword evidence="1 2" id="KW-0103">Bromodomain</keyword>
<proteinExistence type="predicted"/>
<dbReference type="PROSITE" id="PS50294">
    <property type="entry name" value="WD_REPEATS_REGION"/>
    <property type="match status" value="4"/>
</dbReference>
<feature type="compositionally biased region" description="Basic and acidic residues" evidence="4">
    <location>
        <begin position="1631"/>
        <end position="1640"/>
    </location>
</feature>
<feature type="compositionally biased region" description="Basic and acidic residues" evidence="4">
    <location>
        <begin position="1292"/>
        <end position="1305"/>
    </location>
</feature>
<evidence type="ECO:0000313" key="6">
    <source>
        <dbReference type="EMBL" id="CAD7620565.1"/>
    </source>
</evidence>
<dbReference type="Gene3D" id="2.130.10.10">
    <property type="entry name" value="YVTN repeat-like/Quinoprotein amine dehydrogenase"/>
    <property type="match status" value="3"/>
</dbReference>
<dbReference type="Pfam" id="PF25313">
    <property type="entry name" value="BRWD_AD"/>
    <property type="match status" value="1"/>
</dbReference>
<feature type="compositionally biased region" description="Low complexity" evidence="4">
    <location>
        <begin position="1579"/>
        <end position="1594"/>
    </location>
</feature>
<dbReference type="Pfam" id="PF00439">
    <property type="entry name" value="Bromodomain"/>
    <property type="match status" value="2"/>
</dbReference>
<feature type="compositionally biased region" description="Basic and acidic residues" evidence="4">
    <location>
        <begin position="901"/>
        <end position="911"/>
    </location>
</feature>
<dbReference type="InterPro" id="IPR057452">
    <property type="entry name" value="BRWD/PHIP_N"/>
</dbReference>
<feature type="domain" description="Bromo" evidence="5">
    <location>
        <begin position="1179"/>
        <end position="1249"/>
    </location>
</feature>
<dbReference type="InterPro" id="IPR052060">
    <property type="entry name" value="Bromo_WD_repeat"/>
</dbReference>
<dbReference type="CDD" id="cd00200">
    <property type="entry name" value="WD40"/>
    <property type="match status" value="1"/>
</dbReference>
<dbReference type="GO" id="GO:0008360">
    <property type="term" value="P:regulation of cell shape"/>
    <property type="evidence" value="ECO:0007669"/>
    <property type="project" value="TreeGrafter"/>
</dbReference>
<reference evidence="6" key="1">
    <citation type="submission" date="2020-11" db="EMBL/GenBank/DDBJ databases">
        <authorList>
            <person name="Tran Van P."/>
        </authorList>
    </citation>
    <scope>NUCLEOTIDE SEQUENCE</scope>
</reference>
<dbReference type="SMART" id="SM00320">
    <property type="entry name" value="WD40"/>
    <property type="match status" value="8"/>
</dbReference>
<feature type="compositionally biased region" description="Polar residues" evidence="4">
    <location>
        <begin position="879"/>
        <end position="892"/>
    </location>
</feature>
<organism evidence="6">
    <name type="scientific">Medioppia subpectinata</name>
    <dbReference type="NCBI Taxonomy" id="1979941"/>
    <lineage>
        <taxon>Eukaryota</taxon>
        <taxon>Metazoa</taxon>
        <taxon>Ecdysozoa</taxon>
        <taxon>Arthropoda</taxon>
        <taxon>Chelicerata</taxon>
        <taxon>Arachnida</taxon>
        <taxon>Acari</taxon>
        <taxon>Acariformes</taxon>
        <taxon>Sarcoptiformes</taxon>
        <taxon>Oribatida</taxon>
        <taxon>Brachypylina</taxon>
        <taxon>Oppioidea</taxon>
        <taxon>Oppiidae</taxon>
        <taxon>Medioppia</taxon>
    </lineage>
</organism>
<feature type="compositionally biased region" description="Acidic residues" evidence="4">
    <location>
        <begin position="839"/>
        <end position="852"/>
    </location>
</feature>
<dbReference type="PRINTS" id="PR00503">
    <property type="entry name" value="BROMODOMAIN"/>
</dbReference>
<keyword evidence="7" id="KW-1185">Reference proteome</keyword>
<feature type="region of interest" description="Disordered" evidence="4">
    <location>
        <begin position="1289"/>
        <end position="1340"/>
    </location>
</feature>
<feature type="region of interest" description="Disordered" evidence="4">
    <location>
        <begin position="1458"/>
        <end position="1860"/>
    </location>
</feature>
<dbReference type="EMBL" id="CAJPIZ010000277">
    <property type="protein sequence ID" value="CAG2100995.1"/>
    <property type="molecule type" value="Genomic_DNA"/>
</dbReference>
<feature type="compositionally biased region" description="Polar residues" evidence="4">
    <location>
        <begin position="1801"/>
        <end position="1823"/>
    </location>
</feature>
<feature type="repeat" description="WD" evidence="3">
    <location>
        <begin position="264"/>
        <end position="299"/>
    </location>
</feature>
<dbReference type="SUPFAM" id="SSF47370">
    <property type="entry name" value="Bromodomain"/>
    <property type="match status" value="2"/>
</dbReference>
<dbReference type="Pfam" id="PF25437">
    <property type="entry name" value="BRWD1_N"/>
    <property type="match status" value="1"/>
</dbReference>
<feature type="compositionally biased region" description="Acidic residues" evidence="4">
    <location>
        <begin position="863"/>
        <end position="875"/>
    </location>
</feature>
<sequence length="1883" mass="214748">MSGVSSVESELYYLVAKYLECGPCRGSAQLLKQEIEKHCLLPPRLDWTGAQHKTTFADIDGQNDHISANHLQRVVERIGHILDKVVPPSVAGVATLLGNGRQSLLRDMDGLNSGNVQTLSVLRLSRYRNGAQLLPSPELMAGHPLNVTLSLMSRQNSGPLSQKQLLPTKCYDRFIRYRRLLGHLSSVYCVSFDRTGRYIFTGADDSLVKIWSAADGRLLATLRGHINEITDLTINYENTLIAAGSCDKMIRVWCLKTTAPITVLSGHNANITSVKFCPLARDENRYLVSTANDGCVCFWRYNATTNEFKSTPKKFVERHKPGSQLVCSSFSCGGVFLAVGSTDNYLRVYHVTAPAGPTKILEIEQHSDDVDSIQFSNLSTRFVSGSKDGVAHIWYFERQHWHNIPLKMSQRLPVTAPINEEITRKVRVSMVGWTCDDVHVITSLSDHSLKVWYSQTGQLRHVLYGHEDEVFVIEAHPKDSRLFLSGGHDGAIILWDVLTGNAIKHFYNSIDGQGHGAVFDCKFSPDGLMFASTDSHGHLSLFGLLSNTPYQRIPDQVFFHTDYRPVIRDTNHYAIDEQTQCAPHLMPPPFLVDIDGNPYPPIYQRLVPGRENCSDSQLMPYVAVHNANGNDVAEVLAPVEVPGAVAPQLPSASSPQSSRPTIDDMIQRLQREQRRLNHEHDYTAQPPPGYHDQRDIQNHSPRARHGSGQRTAGSRRAGSVEGVRQPANFMSRDRELNQMVPVWAKKMIVKPLTQSEAEMAKTKSITTAETEESFFNKERKKRPQIEDSSVSLKLAIKEERFTRRKRRIIQQRQGVRQSGIRDRFARRPDARHNGITDYENPDDLSDESDSDYTGDKEWADTSSDSESEESEDSEWDTCLPSTSRISGRNASTGSGSEEDRDGSSGHNERPQRSKQLTKKETKKMKERMKRQQLEEKYNSIKELPEDFRPPDWFTDVMAKKTPYFPQLGDQVVYFRSGHQHYIDNVREHKIYTLSSTVKPYKLRGSQDDQVFAKVVDIKYDVKPPRLVTIKLVVLDNETNELTNSHFSFRFHDIENVVDFIVLKQMYDLSLAREWKVGDEFRSIIDDKWWFGTITCLKESQPFSHFQCFEVLWANGDVEQLSPWDLEIINEETAPHNRSESAHITDDEKLSFNFYNQNDWPESGREEQSRRILNGFIRIMESSHAEDFLVPVDLNLHPVYGMMISYPMDLSTIRARLENHFYRRVDAIKFDTKFIELNAQAFNEPGSDIVKKAKLMTALIIRFIEDVDCYDPMPIYLDLIANCEQFEEPVVSEESRAEEEGQEMRRSLRRKRRKHMDSESDASDQMSSKRKRLKSDSSRRPKTWKQNCLELLNYILEREDSSPFRSPVDPIQYPDYSQVIDTPMDLTTIKEQLISDLYETPNEFCKDMRLVFVNSKSYNTNKKSRIYSMTVRLSGLFEEKIRRIISDWRSNCKYETNLKRGINSKRRKPIPLSPISTTRSPSKRSPNNKRRRRALSSSMSPTFDMSAPSTSGYSSRSKSSLSQSNNKRVVSNNSSPKKNNLDKLGKNAANNGNNSLNFRSLRSAVAVPLSGRTSGRRQNRNLVNNTNDKNNTVINKKGRKRVIKEESTEEEEDIDEETEKEDMNDTFEVDVDEGKGKHLDSDTEIDDNEKDCHRVDDSDATEIEDDLQSRPQSSRLRCRKKSMRTSFSEHSYPLPTRRTGVMSRRVRLKASEESESTQSSSGSSHHSNCSNESQSSAVSSMSAVISEISDESYLSDESYKSSSRRQSQRKRQPISDKWRTSYESEDDLRRVSLGLRHRRHTNSTSSGRFASDSPIKTRSTNSSKNRVRYTESGGFEDEDFEYDNRSAPHLSEHSVSSRGRVRKFKAHARFASSTATANTASSTH</sequence>
<evidence type="ECO:0000256" key="3">
    <source>
        <dbReference type="PROSITE-ProRule" id="PRU00221"/>
    </source>
</evidence>
<feature type="compositionally biased region" description="Low complexity" evidence="4">
    <location>
        <begin position="1715"/>
        <end position="1746"/>
    </location>
</feature>
<dbReference type="SMART" id="SM00297">
    <property type="entry name" value="BROMO"/>
    <property type="match status" value="2"/>
</dbReference>
<dbReference type="InterPro" id="IPR015943">
    <property type="entry name" value="WD40/YVTN_repeat-like_dom_sf"/>
</dbReference>
<evidence type="ECO:0000256" key="1">
    <source>
        <dbReference type="ARBA" id="ARBA00023117"/>
    </source>
</evidence>
<dbReference type="SUPFAM" id="SSF50978">
    <property type="entry name" value="WD40 repeat-like"/>
    <property type="match status" value="1"/>
</dbReference>
<dbReference type="InterPro" id="IPR036427">
    <property type="entry name" value="Bromodomain-like_sf"/>
</dbReference>